<protein>
    <submittedName>
        <fullName evidence="2">Uncharacterized protein</fullName>
    </submittedName>
</protein>
<evidence type="ECO:0000313" key="3">
    <source>
        <dbReference type="Proteomes" id="UP000695562"/>
    </source>
</evidence>
<organism evidence="2 3">
    <name type="scientific">Polysphondylium violaceum</name>
    <dbReference type="NCBI Taxonomy" id="133409"/>
    <lineage>
        <taxon>Eukaryota</taxon>
        <taxon>Amoebozoa</taxon>
        <taxon>Evosea</taxon>
        <taxon>Eumycetozoa</taxon>
        <taxon>Dictyostelia</taxon>
        <taxon>Dictyosteliales</taxon>
        <taxon>Dictyosteliaceae</taxon>
        <taxon>Polysphondylium</taxon>
    </lineage>
</organism>
<reference evidence="2" key="1">
    <citation type="submission" date="2020-01" db="EMBL/GenBank/DDBJ databases">
        <title>Development of genomics and gene disruption for Polysphondylium violaceum indicates a role for the polyketide synthase stlB in stalk morphogenesis.</title>
        <authorList>
            <person name="Narita B."/>
            <person name="Kawabe Y."/>
            <person name="Kin K."/>
            <person name="Saito T."/>
            <person name="Gibbs R."/>
            <person name="Kuspa A."/>
            <person name="Muzny D."/>
            <person name="Queller D."/>
            <person name="Richards S."/>
            <person name="Strassman J."/>
            <person name="Sucgang R."/>
            <person name="Worley K."/>
            <person name="Schaap P."/>
        </authorList>
    </citation>
    <scope>NUCLEOTIDE SEQUENCE</scope>
    <source>
        <strain evidence="2">QSvi11</strain>
    </source>
</reference>
<feature type="compositionally biased region" description="Low complexity" evidence="1">
    <location>
        <begin position="10"/>
        <end position="28"/>
    </location>
</feature>
<evidence type="ECO:0000313" key="2">
    <source>
        <dbReference type="EMBL" id="KAF2071525.1"/>
    </source>
</evidence>
<feature type="region of interest" description="Disordered" evidence="1">
    <location>
        <begin position="1"/>
        <end position="28"/>
    </location>
</feature>
<dbReference type="Proteomes" id="UP000695562">
    <property type="component" value="Unassembled WGS sequence"/>
</dbReference>
<dbReference type="OrthoDB" id="19907at2759"/>
<gene>
    <name evidence="2" type="ORF">CYY_007151</name>
</gene>
<evidence type="ECO:0000256" key="1">
    <source>
        <dbReference type="SAM" id="MobiDB-lite"/>
    </source>
</evidence>
<accession>A0A8J4PRD0</accession>
<dbReference type="AlphaFoldDB" id="A0A8J4PRD0"/>
<sequence length="313" mass="35765">MANDTFFVHNNNTNQQQQQQQQELSQENNESSYKCPHCEFFYTSNSLLPNLTGFGNNQCPHLLIDYTSVSTVNATYRSASNLTATMLGTTKIPLVIAKRFIRYIRDRNYNTPPGFYTIHQIKSRISNTFQGITSFSIKKTIQESNLQDEKKEILIESSYYLTSNPIVDASQFESFIVKNYIDTDISSLFSINQFINNNDMMNNNSNNSSSDTNIIDSNSNNSSNNNSSLYYIAFNQDQLKTLFLEDDDQDLNFNSRWMVIFLPNQLPLFIFISNNLTTTESDKVFFGPLQISDSLVSNIKTLPIIHLPDVAVQ</sequence>
<proteinExistence type="predicted"/>
<dbReference type="EMBL" id="AJWJ01000365">
    <property type="protein sequence ID" value="KAF2071525.1"/>
    <property type="molecule type" value="Genomic_DNA"/>
</dbReference>
<keyword evidence="3" id="KW-1185">Reference proteome</keyword>
<comment type="caution">
    <text evidence="2">The sequence shown here is derived from an EMBL/GenBank/DDBJ whole genome shotgun (WGS) entry which is preliminary data.</text>
</comment>
<name>A0A8J4PRD0_9MYCE</name>